<dbReference type="AlphaFoldDB" id="A0AAP2D510"/>
<dbReference type="RefSeq" id="WP_254088691.1">
    <property type="nucleotide sequence ID" value="NZ_JAHESC010000003.1"/>
</dbReference>
<comment type="caution">
    <text evidence="1">The sequence shown here is derived from an EMBL/GenBank/DDBJ whole genome shotgun (WGS) entry which is preliminary data.</text>
</comment>
<accession>A0AAP2D510</accession>
<protein>
    <submittedName>
        <fullName evidence="1">Uncharacterized protein</fullName>
    </submittedName>
</protein>
<evidence type="ECO:0000313" key="1">
    <source>
        <dbReference type="EMBL" id="MBT1685441.1"/>
    </source>
</evidence>
<proteinExistence type="predicted"/>
<sequence>MNKFSDDSLGFEKFLIDEQIVSLLSQLAGGYVRLTVKAKKNHLHIQANQYQSRFNQIGKAKTNLYTLSYPEKVLEIRKYEDELKQILAEEKAA</sequence>
<gene>
    <name evidence="1" type="ORF">KK078_02675</name>
</gene>
<dbReference type="Proteomes" id="UP001319180">
    <property type="component" value="Unassembled WGS sequence"/>
</dbReference>
<name>A0AAP2D510_9BACT</name>
<organism evidence="1 2">
    <name type="scientific">Dawidia soli</name>
    <dbReference type="NCBI Taxonomy" id="2782352"/>
    <lineage>
        <taxon>Bacteria</taxon>
        <taxon>Pseudomonadati</taxon>
        <taxon>Bacteroidota</taxon>
        <taxon>Cytophagia</taxon>
        <taxon>Cytophagales</taxon>
        <taxon>Chryseotaleaceae</taxon>
        <taxon>Dawidia</taxon>
    </lineage>
</organism>
<evidence type="ECO:0000313" key="2">
    <source>
        <dbReference type="Proteomes" id="UP001319180"/>
    </source>
</evidence>
<reference evidence="1 2" key="1">
    <citation type="submission" date="2021-05" db="EMBL/GenBank/DDBJ databases">
        <title>A Polyphasic approach of four new species of the genus Ohtaekwangia: Ohtaekwangia histidinii sp. nov., Ohtaekwangia cretensis sp. nov., Ohtaekwangia indiensis sp. nov., Ohtaekwangia reichenbachii sp. nov. from diverse environment.</title>
        <authorList>
            <person name="Octaviana S."/>
        </authorList>
    </citation>
    <scope>NUCLEOTIDE SEQUENCE [LARGE SCALE GENOMIC DNA]</scope>
    <source>
        <strain evidence="1 2">PWU37</strain>
    </source>
</reference>
<keyword evidence="2" id="KW-1185">Reference proteome</keyword>
<dbReference type="EMBL" id="JAHESC010000003">
    <property type="protein sequence ID" value="MBT1685441.1"/>
    <property type="molecule type" value="Genomic_DNA"/>
</dbReference>